<evidence type="ECO:0000256" key="2">
    <source>
        <dbReference type="ARBA" id="ARBA00022536"/>
    </source>
</evidence>
<dbReference type="SUPFAM" id="SSF49313">
    <property type="entry name" value="Cadherin-like"/>
    <property type="match status" value="4"/>
</dbReference>
<dbReference type="Proteomes" id="UP001519460">
    <property type="component" value="Unassembled WGS sequence"/>
</dbReference>
<evidence type="ECO:0000313" key="14">
    <source>
        <dbReference type="EMBL" id="KAK7482580.1"/>
    </source>
</evidence>
<evidence type="ECO:0000256" key="11">
    <source>
        <dbReference type="PROSITE-ProRule" id="PRU00043"/>
    </source>
</evidence>
<dbReference type="InterPro" id="IPR050971">
    <property type="entry name" value="Cadherin-domain_protein"/>
</dbReference>
<keyword evidence="8" id="KW-1133">Transmembrane helix</keyword>
<reference evidence="14 15" key="1">
    <citation type="journal article" date="2023" name="Sci. Data">
        <title>Genome assembly of the Korean intertidal mud-creeper Batillaria attramentaria.</title>
        <authorList>
            <person name="Patra A.K."/>
            <person name="Ho P.T."/>
            <person name="Jun S."/>
            <person name="Lee S.J."/>
            <person name="Kim Y."/>
            <person name="Won Y.J."/>
        </authorList>
    </citation>
    <scope>NUCLEOTIDE SEQUENCE [LARGE SCALE GENOMIC DNA]</scope>
    <source>
        <strain evidence="14">Wonlab-2016</strain>
    </source>
</reference>
<name>A0ABD0K6Z5_9CAEN</name>
<keyword evidence="15" id="KW-1185">Reference proteome</keyword>
<sequence>MNRLGKQAQRKKNRDEDKSAEAGRWGSPGRSLCALPVLLVVSLLTTSAQGTAAQSSPSLVCGETGCQQSFSVLENVPVGTVVGTVGSLDAAGVGPPFLGFESYGPGDLDAAGAFNLDLATGRLTTKRALDRETTPEGYRFTVHTSGRQIDLDLGENARIRYSIDSSSDPEGIFGIDPVTGTVTVLKLLDREVRSEYRLIVTATDGGTPPNQGAAAVDIHVQDVNDNPPIFTQHHYAVAVTENVPVGTSILSVKAVDMDRGENCAATLLYRQFLRHRRNLRHRPIRWHHHCAETAGSRSSLGISTCRTSTTTRRCSSAITAPSSLVGQVPVGTDVVVIQAYDADSGENGRIRYSIVQDSDPETHFKIDPDTGLVTVNKPLDYLASSMYVLKVEATDGGTPPLTATTSFEIHVADPGLVG</sequence>
<evidence type="ECO:0000256" key="10">
    <source>
        <dbReference type="ARBA" id="ARBA00023157"/>
    </source>
</evidence>
<dbReference type="PANTHER" id="PTHR24025:SF23">
    <property type="entry name" value="NEURAL-CADHERIN"/>
    <property type="match status" value="1"/>
</dbReference>
<feature type="domain" description="Cadherin" evidence="13">
    <location>
        <begin position="132"/>
        <end position="230"/>
    </location>
</feature>
<comment type="caution">
    <text evidence="14">The sequence shown here is derived from an EMBL/GenBank/DDBJ whole genome shotgun (WGS) entry which is preliminary data.</text>
</comment>
<dbReference type="InterPro" id="IPR020894">
    <property type="entry name" value="Cadherin_CS"/>
</dbReference>
<evidence type="ECO:0000256" key="6">
    <source>
        <dbReference type="ARBA" id="ARBA00022837"/>
    </source>
</evidence>
<evidence type="ECO:0000313" key="15">
    <source>
        <dbReference type="Proteomes" id="UP001519460"/>
    </source>
</evidence>
<evidence type="ECO:0000256" key="3">
    <source>
        <dbReference type="ARBA" id="ARBA00022692"/>
    </source>
</evidence>
<keyword evidence="7" id="KW-0130">Cell adhesion</keyword>
<feature type="region of interest" description="Disordered" evidence="12">
    <location>
        <begin position="1"/>
        <end position="26"/>
    </location>
</feature>
<evidence type="ECO:0000256" key="4">
    <source>
        <dbReference type="ARBA" id="ARBA00022729"/>
    </source>
</evidence>
<dbReference type="PROSITE" id="PS00232">
    <property type="entry name" value="CADHERIN_1"/>
    <property type="match status" value="1"/>
</dbReference>
<keyword evidence="10" id="KW-1015">Disulfide bond</keyword>
<keyword evidence="4" id="KW-0732">Signal</keyword>
<keyword evidence="6 11" id="KW-0106">Calcium</keyword>
<dbReference type="GO" id="GO:0007155">
    <property type="term" value="P:cell adhesion"/>
    <property type="evidence" value="ECO:0007669"/>
    <property type="project" value="UniProtKB-KW"/>
</dbReference>
<keyword evidence="2" id="KW-0245">EGF-like domain</keyword>
<dbReference type="FunFam" id="2.60.40.60:FF:000020">
    <property type="entry name" value="Dachsous cadherin-related 1b"/>
    <property type="match status" value="1"/>
</dbReference>
<gene>
    <name evidence="14" type="ORF">BaRGS_00026181</name>
</gene>
<dbReference type="SMART" id="SM00112">
    <property type="entry name" value="CA"/>
    <property type="match status" value="2"/>
</dbReference>
<dbReference type="PRINTS" id="PR00205">
    <property type="entry name" value="CADHERIN"/>
</dbReference>
<protein>
    <recommendedName>
        <fullName evidence="13">Cadherin domain-containing protein</fullName>
    </recommendedName>
</protein>
<feature type="domain" description="Cadherin" evidence="13">
    <location>
        <begin position="329"/>
        <end position="413"/>
    </location>
</feature>
<dbReference type="PANTHER" id="PTHR24025">
    <property type="entry name" value="DESMOGLEIN FAMILY MEMBER"/>
    <property type="match status" value="1"/>
</dbReference>
<dbReference type="AlphaFoldDB" id="A0ABD0K6Z5"/>
<dbReference type="Gene3D" id="2.60.40.60">
    <property type="entry name" value="Cadherins"/>
    <property type="match status" value="4"/>
</dbReference>
<dbReference type="FunFam" id="2.60.40.60:FF:000013">
    <property type="entry name" value="Cadherin EGF LAG seven-pass G-type receptor"/>
    <property type="match status" value="1"/>
</dbReference>
<evidence type="ECO:0000256" key="5">
    <source>
        <dbReference type="ARBA" id="ARBA00022737"/>
    </source>
</evidence>
<proteinExistence type="predicted"/>
<evidence type="ECO:0000256" key="8">
    <source>
        <dbReference type="ARBA" id="ARBA00022989"/>
    </source>
</evidence>
<evidence type="ECO:0000256" key="7">
    <source>
        <dbReference type="ARBA" id="ARBA00022889"/>
    </source>
</evidence>
<comment type="subcellular location">
    <subcellularLocation>
        <location evidence="1">Membrane</location>
    </subcellularLocation>
</comment>
<dbReference type="EMBL" id="JACVVK020000242">
    <property type="protein sequence ID" value="KAK7482580.1"/>
    <property type="molecule type" value="Genomic_DNA"/>
</dbReference>
<dbReference type="GO" id="GO:0005509">
    <property type="term" value="F:calcium ion binding"/>
    <property type="evidence" value="ECO:0007669"/>
    <property type="project" value="UniProtKB-UniRule"/>
</dbReference>
<evidence type="ECO:0000256" key="1">
    <source>
        <dbReference type="ARBA" id="ARBA00004370"/>
    </source>
</evidence>
<dbReference type="Pfam" id="PF00028">
    <property type="entry name" value="Cadherin"/>
    <property type="match status" value="2"/>
</dbReference>
<evidence type="ECO:0000259" key="13">
    <source>
        <dbReference type="PROSITE" id="PS50268"/>
    </source>
</evidence>
<keyword evidence="5" id="KW-0677">Repeat</keyword>
<dbReference type="CDD" id="cd11304">
    <property type="entry name" value="Cadherin_repeat"/>
    <property type="match status" value="2"/>
</dbReference>
<evidence type="ECO:0000256" key="9">
    <source>
        <dbReference type="ARBA" id="ARBA00023136"/>
    </source>
</evidence>
<accession>A0ABD0K6Z5</accession>
<dbReference type="InterPro" id="IPR015919">
    <property type="entry name" value="Cadherin-like_sf"/>
</dbReference>
<evidence type="ECO:0000256" key="12">
    <source>
        <dbReference type="SAM" id="MobiDB-lite"/>
    </source>
</evidence>
<organism evidence="14 15">
    <name type="scientific">Batillaria attramentaria</name>
    <dbReference type="NCBI Taxonomy" id="370345"/>
    <lineage>
        <taxon>Eukaryota</taxon>
        <taxon>Metazoa</taxon>
        <taxon>Spiralia</taxon>
        <taxon>Lophotrochozoa</taxon>
        <taxon>Mollusca</taxon>
        <taxon>Gastropoda</taxon>
        <taxon>Caenogastropoda</taxon>
        <taxon>Sorbeoconcha</taxon>
        <taxon>Cerithioidea</taxon>
        <taxon>Batillariidae</taxon>
        <taxon>Batillaria</taxon>
    </lineage>
</organism>
<keyword evidence="3" id="KW-0812">Transmembrane</keyword>
<dbReference type="InterPro" id="IPR002126">
    <property type="entry name" value="Cadherin-like_dom"/>
</dbReference>
<dbReference type="PROSITE" id="PS50268">
    <property type="entry name" value="CADHERIN_2"/>
    <property type="match status" value="2"/>
</dbReference>
<keyword evidence="9" id="KW-0472">Membrane</keyword>
<dbReference type="GO" id="GO:0016020">
    <property type="term" value="C:membrane"/>
    <property type="evidence" value="ECO:0007669"/>
    <property type="project" value="UniProtKB-SubCell"/>
</dbReference>